<protein>
    <recommendedName>
        <fullName evidence="7">N-sulfoglucosamine sulfohydrolase</fullName>
    </recommendedName>
</protein>
<evidence type="ECO:0000313" key="5">
    <source>
        <dbReference type="EMBL" id="KAJ8953938.1"/>
    </source>
</evidence>
<evidence type="ECO:0000259" key="4">
    <source>
        <dbReference type="Pfam" id="PF16347"/>
    </source>
</evidence>
<dbReference type="Pfam" id="PF00884">
    <property type="entry name" value="Sulfatase"/>
    <property type="match status" value="2"/>
</dbReference>
<dbReference type="EMBL" id="JAPWTK010000052">
    <property type="protein sequence ID" value="KAJ8953938.1"/>
    <property type="molecule type" value="Genomic_DNA"/>
</dbReference>
<reference evidence="5" key="1">
    <citation type="journal article" date="2023" name="Insect Mol. Biol.">
        <title>Genome sequencing provides insights into the evolution of gene families encoding plant cell wall-degrading enzymes in longhorned beetles.</title>
        <authorList>
            <person name="Shin N.R."/>
            <person name="Okamura Y."/>
            <person name="Kirsch R."/>
            <person name="Pauchet Y."/>
        </authorList>
    </citation>
    <scope>NUCLEOTIDE SEQUENCE</scope>
    <source>
        <strain evidence="5">AMC_N1</strain>
    </source>
</reference>
<comment type="cofactor">
    <cofactor evidence="1">
        <name>Ca(2+)</name>
        <dbReference type="ChEBI" id="CHEBI:29108"/>
    </cofactor>
</comment>
<dbReference type="InterPro" id="IPR000917">
    <property type="entry name" value="Sulfatase_N"/>
</dbReference>
<dbReference type="CDD" id="cd16027">
    <property type="entry name" value="SGSH"/>
    <property type="match status" value="1"/>
</dbReference>
<dbReference type="InterPro" id="IPR017850">
    <property type="entry name" value="Alkaline_phosphatase_core_sf"/>
</dbReference>
<dbReference type="Proteomes" id="UP001162162">
    <property type="component" value="Unassembled WGS sequence"/>
</dbReference>
<dbReference type="Gene3D" id="3.40.720.10">
    <property type="entry name" value="Alkaline Phosphatase, subunit A"/>
    <property type="match status" value="2"/>
</dbReference>
<gene>
    <name evidence="5" type="ORF">NQ318_019178</name>
</gene>
<evidence type="ECO:0000256" key="1">
    <source>
        <dbReference type="ARBA" id="ARBA00001913"/>
    </source>
</evidence>
<comment type="similarity">
    <text evidence="2">Belongs to the sulfatase family.</text>
</comment>
<dbReference type="Pfam" id="PF16347">
    <property type="entry name" value="SGSH_C"/>
    <property type="match status" value="1"/>
</dbReference>
<feature type="domain" description="Sulfatase N-terminal" evidence="3">
    <location>
        <begin position="226"/>
        <end position="293"/>
    </location>
</feature>
<dbReference type="GO" id="GO:0030200">
    <property type="term" value="P:heparan sulfate proteoglycan catabolic process"/>
    <property type="evidence" value="ECO:0007669"/>
    <property type="project" value="TreeGrafter"/>
</dbReference>
<evidence type="ECO:0000259" key="3">
    <source>
        <dbReference type="Pfam" id="PF00884"/>
    </source>
</evidence>
<keyword evidence="6" id="KW-1185">Reference proteome</keyword>
<evidence type="ECO:0008006" key="7">
    <source>
        <dbReference type="Google" id="ProtNLM"/>
    </source>
</evidence>
<feature type="domain" description="N-sulphoglucosamine sulphohydrolase C-terminal" evidence="4">
    <location>
        <begin position="395"/>
        <end position="445"/>
    </location>
</feature>
<accession>A0AAV8YPT7</accession>
<organism evidence="5 6">
    <name type="scientific">Aromia moschata</name>
    <dbReference type="NCBI Taxonomy" id="1265417"/>
    <lineage>
        <taxon>Eukaryota</taxon>
        <taxon>Metazoa</taxon>
        <taxon>Ecdysozoa</taxon>
        <taxon>Arthropoda</taxon>
        <taxon>Hexapoda</taxon>
        <taxon>Insecta</taxon>
        <taxon>Pterygota</taxon>
        <taxon>Neoptera</taxon>
        <taxon>Endopterygota</taxon>
        <taxon>Coleoptera</taxon>
        <taxon>Polyphaga</taxon>
        <taxon>Cucujiformia</taxon>
        <taxon>Chrysomeloidea</taxon>
        <taxon>Cerambycidae</taxon>
        <taxon>Cerambycinae</taxon>
        <taxon>Callichromatini</taxon>
        <taxon>Aromia</taxon>
    </lineage>
</organism>
<sequence>MKYSEGFRVIIFLICTGYNVKQMATARELNALILLADDGGFEMGVYLNKISQTPNLDALAKKDRSAILTGMPSHQNGMYGLHQAENHFNSFSNINSLPKILQDNGIRTGIIGKKHVGPEEAYPFDYAQTEENNSILQVGRNITHIRLLAREFLNNGTEPFFLYIAFHDPHRCGHTNPEFGEFCQLFGNGDEGMGLIPDWKPIIYQPDELQLPYFIPDTWEARKDNSGHLDDTLIIYTSDNGIPFPNGRTNFYDSGIAEPMLISSPLHKEREHQVTNSLASLLDIVPTMLDWYNITYEEDRLEDNSVERKKIFTGRSLLPLLIAEPADKSKEAIFASHNLHEITMYYPMRMIRTQRYKLIHNINFYSPFPIDQDFYLSPTFQDILNRTKSHENLNWFKTLKQYYDRPEWELYDIKHDPEELNNIVKKNSSMEIFQELKKRLNEWQKATNDPWLCAPHAVFENKGAYKDSPQCLDLDNMW</sequence>
<feature type="domain" description="Sulfatase N-terminal" evidence="3">
    <location>
        <begin position="64"/>
        <end position="188"/>
    </location>
</feature>
<evidence type="ECO:0000256" key="2">
    <source>
        <dbReference type="ARBA" id="ARBA00008779"/>
    </source>
</evidence>
<dbReference type="AlphaFoldDB" id="A0AAV8YPT7"/>
<dbReference type="SUPFAM" id="SSF53649">
    <property type="entry name" value="Alkaline phosphatase-like"/>
    <property type="match status" value="1"/>
</dbReference>
<proteinExistence type="inferred from homology"/>
<comment type="caution">
    <text evidence="5">The sequence shown here is derived from an EMBL/GenBank/DDBJ whole genome shotgun (WGS) entry which is preliminary data.</text>
</comment>
<name>A0AAV8YPT7_9CUCU</name>
<dbReference type="InterPro" id="IPR032506">
    <property type="entry name" value="SGSH_C"/>
</dbReference>
<evidence type="ECO:0000313" key="6">
    <source>
        <dbReference type="Proteomes" id="UP001162162"/>
    </source>
</evidence>
<dbReference type="GO" id="GO:0016250">
    <property type="term" value="F:N-sulfoglucosamine sulfohydrolase activity"/>
    <property type="evidence" value="ECO:0007669"/>
    <property type="project" value="TreeGrafter"/>
</dbReference>
<dbReference type="PANTHER" id="PTHR43108">
    <property type="entry name" value="N-ACETYLGLUCOSAMINE-6-SULFATASE FAMILY MEMBER"/>
    <property type="match status" value="1"/>
</dbReference>
<dbReference type="PANTHER" id="PTHR43108:SF6">
    <property type="entry name" value="N-SULPHOGLUCOSAMINE SULPHOHYDROLASE"/>
    <property type="match status" value="1"/>
</dbReference>
<dbReference type="GO" id="GO:0006027">
    <property type="term" value="P:glycosaminoglycan catabolic process"/>
    <property type="evidence" value="ECO:0007669"/>
    <property type="project" value="TreeGrafter"/>
</dbReference>